<keyword evidence="1" id="KW-0479">Metal-binding</keyword>
<dbReference type="RefSeq" id="WP_095582978.1">
    <property type="nucleotide sequence ID" value="NZ_JAJQQQ010000001.1"/>
</dbReference>
<dbReference type="NCBIfam" id="TIGR00768">
    <property type="entry name" value="rimK_fam"/>
    <property type="match status" value="1"/>
</dbReference>
<dbReference type="InterPro" id="IPR004666">
    <property type="entry name" value="Rp_bS6_RimK/Lys_biosynth_LsyX"/>
</dbReference>
<organism evidence="6 7">
    <name type="scientific">Streptomyces albireticuli</name>
    <dbReference type="NCBI Taxonomy" id="1940"/>
    <lineage>
        <taxon>Bacteria</taxon>
        <taxon>Bacillati</taxon>
        <taxon>Actinomycetota</taxon>
        <taxon>Actinomycetes</taxon>
        <taxon>Kitasatosporales</taxon>
        <taxon>Streptomycetaceae</taxon>
        <taxon>Streptomyces</taxon>
    </lineage>
</organism>
<evidence type="ECO:0000313" key="6">
    <source>
        <dbReference type="EMBL" id="PAU46541.1"/>
    </source>
</evidence>
<feature type="domain" description="ATP-grasp" evidence="5">
    <location>
        <begin position="125"/>
        <end position="311"/>
    </location>
</feature>
<name>A0A2A2D4V4_9ACTN</name>
<evidence type="ECO:0000313" key="7">
    <source>
        <dbReference type="Proteomes" id="UP000218944"/>
    </source>
</evidence>
<keyword evidence="3 4" id="KW-0067">ATP-binding</keyword>
<dbReference type="InterPro" id="IPR011761">
    <property type="entry name" value="ATP-grasp"/>
</dbReference>
<dbReference type="SUPFAM" id="SSF56059">
    <property type="entry name" value="Glutathione synthetase ATP-binding domain-like"/>
    <property type="match status" value="1"/>
</dbReference>
<gene>
    <name evidence="6" type="ORF">CK936_23615</name>
</gene>
<dbReference type="AlphaFoldDB" id="A0A2A2D4V4"/>
<reference evidence="6 7" key="1">
    <citation type="submission" date="2017-08" db="EMBL/GenBank/DDBJ databases">
        <title>Genome sequence of Streptomyces albireticuli NRRL B-1670.</title>
        <authorList>
            <person name="Graham D.E."/>
            <person name="Mahan K.M."/>
            <person name="Klingeman D.M."/>
            <person name="Hettich R.L."/>
            <person name="Parry R.J."/>
            <person name="Spain J.C."/>
        </authorList>
    </citation>
    <scope>NUCLEOTIDE SEQUENCE [LARGE SCALE GENOMIC DNA]</scope>
    <source>
        <strain evidence="6 7">NRRL B-1670</strain>
    </source>
</reference>
<dbReference type="PANTHER" id="PTHR21621:SF0">
    <property type="entry name" value="BETA-CITRYLGLUTAMATE SYNTHASE B-RELATED"/>
    <property type="match status" value="1"/>
</dbReference>
<dbReference type="EMBL" id="NSJV01000448">
    <property type="protein sequence ID" value="PAU46541.1"/>
    <property type="molecule type" value="Genomic_DNA"/>
</dbReference>
<dbReference type="Gene3D" id="3.30.470.20">
    <property type="entry name" value="ATP-grasp fold, B domain"/>
    <property type="match status" value="1"/>
</dbReference>
<dbReference type="Gene3D" id="3.40.50.20">
    <property type="match status" value="1"/>
</dbReference>
<keyword evidence="7" id="KW-1185">Reference proteome</keyword>
<keyword evidence="6" id="KW-0436">Ligase</keyword>
<dbReference type="GO" id="GO:0005524">
    <property type="term" value="F:ATP binding"/>
    <property type="evidence" value="ECO:0007669"/>
    <property type="project" value="UniProtKB-UniRule"/>
</dbReference>
<dbReference type="GO" id="GO:0072590">
    <property type="term" value="F:N-acetyl-L-aspartate-L-glutamate ligase activity"/>
    <property type="evidence" value="ECO:0007669"/>
    <property type="project" value="TreeGrafter"/>
</dbReference>
<dbReference type="PANTHER" id="PTHR21621">
    <property type="entry name" value="RIBOSOMAL PROTEIN S6 MODIFICATION PROTEIN"/>
    <property type="match status" value="1"/>
</dbReference>
<dbReference type="GO" id="GO:0046872">
    <property type="term" value="F:metal ion binding"/>
    <property type="evidence" value="ECO:0007669"/>
    <property type="project" value="UniProtKB-KW"/>
</dbReference>
<dbReference type="PROSITE" id="PS50975">
    <property type="entry name" value="ATP_GRASP"/>
    <property type="match status" value="1"/>
</dbReference>
<evidence type="ECO:0000256" key="4">
    <source>
        <dbReference type="PROSITE-ProRule" id="PRU00409"/>
    </source>
</evidence>
<evidence type="ECO:0000256" key="2">
    <source>
        <dbReference type="ARBA" id="ARBA00022741"/>
    </source>
</evidence>
<evidence type="ECO:0000256" key="1">
    <source>
        <dbReference type="ARBA" id="ARBA00022723"/>
    </source>
</evidence>
<protein>
    <submittedName>
        <fullName evidence="6">RimK family alpha-L-glutamate ligase</fullName>
    </submittedName>
</protein>
<sequence length="333" mass="34257">MSAAEAVTDGAGGPAAEFWLVVGTGLAGRRIVGELTDACERLLTGRYKVVHTDELLLGVHGGRLTLHDLDGAPLAAPAVAYARMSSALLSTDREITLLRHLEAMGTVLLNPTGAVLACVNKFWHLQQLAVAGLPVPDTRSYADAPLAKVIDAGVPEPCVVKAVRGQQGRQVFLAPDAAMLRAVQGSLKDDSPYVFQRYVAHSHGRDLRVVVVDGRAVAAQVRSAADGDLRSNLALGGTAELCPGRYPAGEELAVRAAEALGLGVAGVDLLFEPDGGFTICEVNVHVGWRAYMTEVAPAVVTACRARLDAVGGAGAGIGPGTGPGPVSGAGPVT</sequence>
<evidence type="ECO:0000256" key="3">
    <source>
        <dbReference type="ARBA" id="ARBA00022840"/>
    </source>
</evidence>
<dbReference type="InterPro" id="IPR013651">
    <property type="entry name" value="ATP-grasp_RimK-type"/>
</dbReference>
<dbReference type="GO" id="GO:0005737">
    <property type="term" value="C:cytoplasm"/>
    <property type="evidence" value="ECO:0007669"/>
    <property type="project" value="TreeGrafter"/>
</dbReference>
<accession>A0A2A2D4V4</accession>
<dbReference type="Pfam" id="PF08443">
    <property type="entry name" value="RimK"/>
    <property type="match status" value="1"/>
</dbReference>
<dbReference type="Proteomes" id="UP000218944">
    <property type="component" value="Unassembled WGS sequence"/>
</dbReference>
<proteinExistence type="predicted"/>
<evidence type="ECO:0000259" key="5">
    <source>
        <dbReference type="PROSITE" id="PS50975"/>
    </source>
</evidence>
<keyword evidence="2 4" id="KW-0547">Nucleotide-binding</keyword>
<comment type="caution">
    <text evidence="6">The sequence shown here is derived from an EMBL/GenBank/DDBJ whole genome shotgun (WGS) entry which is preliminary data.</text>
</comment>